<dbReference type="PANTHER" id="PTHR22726:SF1">
    <property type="entry name" value="METALLOENDOPEPTIDASE OMA1, MITOCHONDRIAL"/>
    <property type="match status" value="1"/>
</dbReference>
<keyword evidence="5 6" id="KW-0482">Metalloprotease</keyword>
<dbReference type="PANTHER" id="PTHR22726">
    <property type="entry name" value="METALLOENDOPEPTIDASE OMA1"/>
    <property type="match status" value="1"/>
</dbReference>
<evidence type="ECO:0000256" key="4">
    <source>
        <dbReference type="ARBA" id="ARBA00022833"/>
    </source>
</evidence>
<feature type="domain" description="Peptidase M48" evidence="8">
    <location>
        <begin position="83"/>
        <end position="265"/>
    </location>
</feature>
<evidence type="ECO:0000256" key="7">
    <source>
        <dbReference type="SAM" id="SignalP"/>
    </source>
</evidence>
<comment type="similarity">
    <text evidence="6">Belongs to the peptidase M48 family.</text>
</comment>
<sequence length="306" mass="33227">MDKYGMNRRAFCLGCAGLFCTGAFAQQNAPAQGDGVQGVGERSRWTKLVSAAQVEKMGAQQFAQMTNAARTQGALLPRDHPQTQRLDAIAKRMLPFAPRWNDRARQWPWEVQVFNSPQINAFCMPGGKIGFYTGILDKLKLTDDEVGIIMGHEVAHALREHARERLAKQAGMSLGASAITSIFGLGDLGRLGVDVGANLLANRNSREDETEADVVGLDLASRAGFDPRAGVVLWQKMALAAGGSPPQWLSTHPAGENRIAEIKRRLPQVMPLYAQTRNTTPDKLPPYTSNFPNIPPVSLLGASLQA</sequence>
<protein>
    <submittedName>
        <fullName evidence="9">M48 family metallopeptidase</fullName>
    </submittedName>
</protein>
<dbReference type="CDD" id="cd07331">
    <property type="entry name" value="M48C_Oma1_like"/>
    <property type="match status" value="1"/>
</dbReference>
<dbReference type="Gene3D" id="3.30.2010.10">
    <property type="entry name" value="Metalloproteases ('zincins'), catalytic domain"/>
    <property type="match status" value="1"/>
</dbReference>
<keyword evidence="4 6" id="KW-0862">Zinc</keyword>
<reference evidence="10" key="1">
    <citation type="journal article" date="2019" name="Int. J. Syst. Evol. Microbiol.">
        <title>The Global Catalogue of Microorganisms (GCM) 10K type strain sequencing project: providing services to taxonomists for standard genome sequencing and annotation.</title>
        <authorList>
            <consortium name="The Broad Institute Genomics Platform"/>
            <consortium name="The Broad Institute Genome Sequencing Center for Infectious Disease"/>
            <person name="Wu L."/>
            <person name="Ma J."/>
        </authorList>
    </citation>
    <scope>NUCLEOTIDE SEQUENCE [LARGE SCALE GENOMIC DNA]</scope>
    <source>
        <strain evidence="10">KCTC 52168</strain>
    </source>
</reference>
<feature type="signal peptide" evidence="7">
    <location>
        <begin position="1"/>
        <end position="25"/>
    </location>
</feature>
<keyword evidence="1 6" id="KW-0645">Protease</keyword>
<organism evidence="9 10">
    <name type="scientific">Piscinibacterium candidicorallinum</name>
    <dbReference type="NCBI Taxonomy" id="1793872"/>
    <lineage>
        <taxon>Bacteria</taxon>
        <taxon>Pseudomonadati</taxon>
        <taxon>Pseudomonadota</taxon>
        <taxon>Betaproteobacteria</taxon>
        <taxon>Burkholderiales</taxon>
        <taxon>Piscinibacterium</taxon>
    </lineage>
</organism>
<evidence type="ECO:0000313" key="10">
    <source>
        <dbReference type="Proteomes" id="UP001595556"/>
    </source>
</evidence>
<keyword evidence="2" id="KW-0479">Metal-binding</keyword>
<keyword evidence="10" id="KW-1185">Reference proteome</keyword>
<dbReference type="Proteomes" id="UP001595556">
    <property type="component" value="Unassembled WGS sequence"/>
</dbReference>
<dbReference type="InterPro" id="IPR051156">
    <property type="entry name" value="Mito/Outer_Membr_Metalloprot"/>
</dbReference>
<evidence type="ECO:0000256" key="6">
    <source>
        <dbReference type="RuleBase" id="RU003983"/>
    </source>
</evidence>
<accession>A0ABV7H4C6</accession>
<name>A0ABV7H4C6_9BURK</name>
<keyword evidence="3 6" id="KW-0378">Hydrolase</keyword>
<evidence type="ECO:0000313" key="9">
    <source>
        <dbReference type="EMBL" id="MFC3148774.1"/>
    </source>
</evidence>
<dbReference type="EMBL" id="JBHRTI010000007">
    <property type="protein sequence ID" value="MFC3148774.1"/>
    <property type="molecule type" value="Genomic_DNA"/>
</dbReference>
<comment type="cofactor">
    <cofactor evidence="6">
        <name>Zn(2+)</name>
        <dbReference type="ChEBI" id="CHEBI:29105"/>
    </cofactor>
    <text evidence="6">Binds 1 zinc ion per subunit.</text>
</comment>
<evidence type="ECO:0000256" key="5">
    <source>
        <dbReference type="ARBA" id="ARBA00023049"/>
    </source>
</evidence>
<proteinExistence type="inferred from homology"/>
<dbReference type="InterPro" id="IPR001915">
    <property type="entry name" value="Peptidase_M48"/>
</dbReference>
<gene>
    <name evidence="9" type="ORF">ACFOEN_14170</name>
</gene>
<evidence type="ECO:0000256" key="2">
    <source>
        <dbReference type="ARBA" id="ARBA00022723"/>
    </source>
</evidence>
<dbReference type="Pfam" id="PF01435">
    <property type="entry name" value="Peptidase_M48"/>
    <property type="match status" value="1"/>
</dbReference>
<dbReference type="RefSeq" id="WP_377305010.1">
    <property type="nucleotide sequence ID" value="NZ_CP180191.1"/>
</dbReference>
<evidence type="ECO:0000256" key="3">
    <source>
        <dbReference type="ARBA" id="ARBA00022801"/>
    </source>
</evidence>
<evidence type="ECO:0000256" key="1">
    <source>
        <dbReference type="ARBA" id="ARBA00022670"/>
    </source>
</evidence>
<keyword evidence="7" id="KW-0732">Signal</keyword>
<feature type="chain" id="PRO_5045652123" evidence="7">
    <location>
        <begin position="26"/>
        <end position="306"/>
    </location>
</feature>
<evidence type="ECO:0000259" key="8">
    <source>
        <dbReference type="Pfam" id="PF01435"/>
    </source>
</evidence>
<comment type="caution">
    <text evidence="9">The sequence shown here is derived from an EMBL/GenBank/DDBJ whole genome shotgun (WGS) entry which is preliminary data.</text>
</comment>